<protein>
    <recommendedName>
        <fullName evidence="3">FecR protein domain-containing protein</fullName>
    </recommendedName>
</protein>
<dbReference type="RefSeq" id="WP_061835735.1">
    <property type="nucleotide sequence ID" value="NZ_LUKE01000003.1"/>
</dbReference>
<gene>
    <name evidence="1" type="ORF">AZI86_13565</name>
</gene>
<keyword evidence="2" id="KW-1185">Reference proteome</keyword>
<evidence type="ECO:0000313" key="1">
    <source>
        <dbReference type="EMBL" id="KYG63841.1"/>
    </source>
</evidence>
<reference evidence="1 2" key="1">
    <citation type="submission" date="2016-03" db="EMBL/GenBank/DDBJ databases">
        <authorList>
            <person name="Ploux O."/>
        </authorList>
    </citation>
    <scope>NUCLEOTIDE SEQUENCE [LARGE SCALE GENOMIC DNA]</scope>
    <source>
        <strain evidence="1 2">R0</strain>
    </source>
</reference>
<dbReference type="Proteomes" id="UP000075320">
    <property type="component" value="Unassembled WGS sequence"/>
</dbReference>
<evidence type="ECO:0008006" key="3">
    <source>
        <dbReference type="Google" id="ProtNLM"/>
    </source>
</evidence>
<accession>A0A150WJY5</accession>
<dbReference type="EMBL" id="LUKE01000003">
    <property type="protein sequence ID" value="KYG63841.1"/>
    <property type="molecule type" value="Genomic_DNA"/>
</dbReference>
<dbReference type="AlphaFoldDB" id="A0A150WJY5"/>
<evidence type="ECO:0000313" key="2">
    <source>
        <dbReference type="Proteomes" id="UP000075320"/>
    </source>
</evidence>
<dbReference type="OrthoDB" id="5293448at2"/>
<sequence length="244" mass="27991">MKKFAKVLLFILAFQLEVRVRASTETLQQPEACLQGQDTCAVQVLKSGFHLTNKTQSFHATPGATVMRLSSSQWRLIKGAVWVEKGSLEVQSAYADMKAKHGQYWVISQEDRVVIRNMDADLSVTMRDGKIVQVPEGFEFWVAGVDSEGKTDYGMIRPIDMKEHLPLWNSLYVGSKENFKKDVERYKITWGDLAVKSAAIYKEIINRKIAADEASQKAQELRAKQKAEEARRLRQIYWQRSFER</sequence>
<comment type="caution">
    <text evidence="1">The sequence shown here is derived from an EMBL/GenBank/DDBJ whole genome shotgun (WGS) entry which is preliminary data.</text>
</comment>
<proteinExistence type="predicted"/>
<organism evidence="1 2">
    <name type="scientific">Bdellovibrio bacteriovorus</name>
    <dbReference type="NCBI Taxonomy" id="959"/>
    <lineage>
        <taxon>Bacteria</taxon>
        <taxon>Pseudomonadati</taxon>
        <taxon>Bdellovibrionota</taxon>
        <taxon>Bdellovibrionia</taxon>
        <taxon>Bdellovibrionales</taxon>
        <taxon>Pseudobdellovibrionaceae</taxon>
        <taxon>Bdellovibrio</taxon>
    </lineage>
</organism>
<name>A0A150WJY5_BDEBC</name>